<name>A0ABS2DXH9_9BACT</name>
<dbReference type="Pfam" id="PF13148">
    <property type="entry name" value="DUF3987"/>
    <property type="match status" value="1"/>
</dbReference>
<dbReference type="InterPro" id="IPR025048">
    <property type="entry name" value="DUF3987"/>
</dbReference>
<proteinExistence type="predicted"/>
<dbReference type="EMBL" id="JACLYZ010000004">
    <property type="protein sequence ID" value="MBM6734200.1"/>
    <property type="molecule type" value="Genomic_DNA"/>
</dbReference>
<feature type="compositionally biased region" description="Basic residues" evidence="1">
    <location>
        <begin position="799"/>
        <end position="808"/>
    </location>
</feature>
<comment type="caution">
    <text evidence="3">The sequence shown here is derived from an EMBL/GenBank/DDBJ whole genome shotgun (WGS) entry which is preliminary data.</text>
</comment>
<protein>
    <submittedName>
        <fullName evidence="3">DUF3987 domain-containing protein</fullName>
    </submittedName>
</protein>
<reference evidence="3 4" key="1">
    <citation type="journal article" date="2021" name="Sci. Rep.">
        <title>The distribution of antibiotic resistance genes in chicken gut microbiota commensals.</title>
        <authorList>
            <person name="Juricova H."/>
            <person name="Matiasovicova J."/>
            <person name="Kubasova T."/>
            <person name="Cejkova D."/>
            <person name="Rychlik I."/>
        </authorList>
    </citation>
    <scope>NUCLEOTIDE SEQUENCE [LARGE SCALE GENOMIC DNA]</scope>
    <source>
        <strain evidence="3 4">An772</strain>
    </source>
</reference>
<dbReference type="SMART" id="SM00942">
    <property type="entry name" value="PriCT_1"/>
    <property type="match status" value="1"/>
</dbReference>
<dbReference type="Proteomes" id="UP000766986">
    <property type="component" value="Unassembled WGS sequence"/>
</dbReference>
<evidence type="ECO:0000256" key="1">
    <source>
        <dbReference type="SAM" id="MobiDB-lite"/>
    </source>
</evidence>
<evidence type="ECO:0000259" key="2">
    <source>
        <dbReference type="SMART" id="SM00942"/>
    </source>
</evidence>
<dbReference type="RefSeq" id="WP_205094717.1">
    <property type="nucleotide sequence ID" value="NZ_JACLYZ010000004.1"/>
</dbReference>
<sequence>METTTETSIGFSHFSSVRSKCATATTLEQFVADIRSDRFRPQVERYRRLRSQGGQEAEAQRVKSAMPCVTPSAHCFGGHAVSDLRQYSGLLCIDLDHTADRTDAIVALAAGLPYVAAVFRSISGEGVKVFVRIRTEDLDRGYAPLYAAVGRAVSRCVGHAYDEKCAPVTQPCYYSWDPAAHFRPDASTFPYRPEEEAPAAGTPCPVAPQGAAGAVAVPAPVASAGKDGTDGGEAAADVPGEGFLEAFVHRFEQEYPFRSGQRNDIALRLGRSARRKGFSRQELDGVIGLYASRHAAPDFNADDIRQRVVSGYQYVSRQKSSEKAVGRDQSWYQGSFKPGFSAKPEEDEGEVLEKNEALMAALPLIPQEVYAALPPLLERCVRPAANAYERDFLLLGSLNSCSALLPRVRFLYKRVEYSPHFYLAVVAPAGTGKGVVAFTASLLDATEDWYARLRNERKRKDEEAQTLWEQELAEARKQHRKPDFALKPEEEKMPYFKLPATISKSRLIECLAAAGEAGCAMATTEMATLTEAIGTDYGRFEDILLKAAHHEEVASSYKVDGLPLVARRPRLALAMSGTPEQFARFFRSLETGLYSRFAVCTRPLSVCWESCAPDSTQPDLGSYFHTLGEELLGMHLGLLESPTQVNFTPAQWKLHTAFFSRLLAETHAEGRDTKLGIIFRHGLLAMRLAALLTVFRKWDGFRRSPEYTCTDDDFRSALLVTRTVLEHSLLLCTSLPDSNHPVPVLRKSHLLEHILSVLPKKFSYTEFVETAMACDMSISTAKRMLQRAQKSQLIVKQKDKYRKKRPRRQTLGLSEPEPKKRTPKSPKPAERTMKRTDNPVNTEAHEEA</sequence>
<dbReference type="Pfam" id="PF08800">
    <property type="entry name" value="BT4734-like_N"/>
    <property type="match status" value="1"/>
</dbReference>
<dbReference type="InterPro" id="IPR014820">
    <property type="entry name" value="PriCT_1"/>
</dbReference>
<accession>A0ABS2DXH9</accession>
<gene>
    <name evidence="3" type="ORF">H7U35_03000</name>
</gene>
<keyword evidence="4" id="KW-1185">Reference proteome</keyword>
<feature type="domain" description="Primase C-terminal 1" evidence="2">
    <location>
        <begin position="251"/>
        <end position="317"/>
    </location>
</feature>
<evidence type="ECO:0000313" key="3">
    <source>
        <dbReference type="EMBL" id="MBM6734200.1"/>
    </source>
</evidence>
<organism evidence="3 4">
    <name type="scientific">Mediterranea massiliensis</name>
    <dbReference type="NCBI Taxonomy" id="1841865"/>
    <lineage>
        <taxon>Bacteria</taxon>
        <taxon>Pseudomonadati</taxon>
        <taxon>Bacteroidota</taxon>
        <taxon>Bacteroidia</taxon>
        <taxon>Bacteroidales</taxon>
        <taxon>Bacteroidaceae</taxon>
        <taxon>Mediterranea</taxon>
    </lineage>
</organism>
<feature type="region of interest" description="Disordered" evidence="1">
    <location>
        <begin position="789"/>
        <end position="848"/>
    </location>
</feature>
<feature type="compositionally biased region" description="Basic and acidic residues" evidence="1">
    <location>
        <begin position="827"/>
        <end position="848"/>
    </location>
</feature>
<dbReference type="InterPro" id="IPR014907">
    <property type="entry name" value="BT4734-like_N"/>
</dbReference>
<evidence type="ECO:0000313" key="4">
    <source>
        <dbReference type="Proteomes" id="UP000766986"/>
    </source>
</evidence>